<dbReference type="Proteomes" id="UP000316921">
    <property type="component" value="Chromosome"/>
</dbReference>
<protein>
    <submittedName>
        <fullName evidence="3">Uncharacterized protein</fullName>
    </submittedName>
</protein>
<evidence type="ECO:0000256" key="2">
    <source>
        <dbReference type="SAM" id="Phobius"/>
    </source>
</evidence>
<dbReference type="EMBL" id="CP036287">
    <property type="protein sequence ID" value="QDU69993.1"/>
    <property type="molecule type" value="Genomic_DNA"/>
</dbReference>
<reference evidence="3 4" key="1">
    <citation type="submission" date="2019-02" db="EMBL/GenBank/DDBJ databases">
        <title>Deep-cultivation of Planctomycetes and their phenomic and genomic characterization uncovers novel biology.</title>
        <authorList>
            <person name="Wiegand S."/>
            <person name="Jogler M."/>
            <person name="Boedeker C."/>
            <person name="Pinto D."/>
            <person name="Vollmers J."/>
            <person name="Rivas-Marin E."/>
            <person name="Kohn T."/>
            <person name="Peeters S.H."/>
            <person name="Heuer A."/>
            <person name="Rast P."/>
            <person name="Oberbeckmann S."/>
            <person name="Bunk B."/>
            <person name="Jeske O."/>
            <person name="Meyerdierks A."/>
            <person name="Storesund J.E."/>
            <person name="Kallscheuer N."/>
            <person name="Luecker S."/>
            <person name="Lage O.M."/>
            <person name="Pohl T."/>
            <person name="Merkel B.J."/>
            <person name="Hornburger P."/>
            <person name="Mueller R.-W."/>
            <person name="Bruemmer F."/>
            <person name="Labrenz M."/>
            <person name="Spormann A.M."/>
            <person name="Op den Camp H."/>
            <person name="Overmann J."/>
            <person name="Amann R."/>
            <person name="Jetten M.S.M."/>
            <person name="Mascher T."/>
            <person name="Medema M.H."/>
            <person name="Devos D.P."/>
            <person name="Kaster A.-K."/>
            <person name="Ovreas L."/>
            <person name="Rohde M."/>
            <person name="Galperin M.Y."/>
            <person name="Jogler C."/>
        </authorList>
    </citation>
    <scope>NUCLEOTIDE SEQUENCE [LARGE SCALE GENOMIC DNA]</scope>
    <source>
        <strain evidence="3 4">Pla133</strain>
    </source>
</reference>
<name>A0A518BSP3_9BACT</name>
<sequence length="345" mass="38141">MELSSERGRARLDTPVFLVALRRAFVRPMAWVFSSIGVCALALVVTLPTHAWVADTVATRYAPGSQAFNMDATFRTDQAQGLSQLYDSLATTAGWLALVAVFFGVFTAGGWLGTLLDPSRTSVTRRYFHGGVRYFWRFVRLSLLFLVLTDIAGRLFLGDTWRQVVLEGWMGWPGGDSEFATSELTVRRLVWLQDGLYALTLSGLWTWATYTRVRIALQSQSSVVFGSLRALGTILRHPIQTLRPMALLFVVDFAFLLGCGAIAGPLLQEGLRESASLWRVLALLGLTVTTVVVRQIFDGARYAAALAVSSRVVRPKRADPWKERIGGPGGPQYPISDEDEFQISM</sequence>
<feature type="transmembrane region" description="Helical" evidence="2">
    <location>
        <begin position="30"/>
        <end position="53"/>
    </location>
</feature>
<feature type="region of interest" description="Disordered" evidence="1">
    <location>
        <begin position="320"/>
        <end position="345"/>
    </location>
</feature>
<dbReference type="KEGG" id="pbap:Pla133_51160"/>
<gene>
    <name evidence="3" type="ORF">Pla133_51160</name>
</gene>
<feature type="compositionally biased region" description="Acidic residues" evidence="1">
    <location>
        <begin position="336"/>
        <end position="345"/>
    </location>
</feature>
<organism evidence="3 4">
    <name type="scientific">Engelhardtia mirabilis</name>
    <dbReference type="NCBI Taxonomy" id="2528011"/>
    <lineage>
        <taxon>Bacteria</taxon>
        <taxon>Pseudomonadati</taxon>
        <taxon>Planctomycetota</taxon>
        <taxon>Planctomycetia</taxon>
        <taxon>Planctomycetia incertae sedis</taxon>
        <taxon>Engelhardtia</taxon>
    </lineage>
</organism>
<keyword evidence="2" id="KW-0812">Transmembrane</keyword>
<keyword evidence="2" id="KW-0472">Membrane</keyword>
<feature type="transmembrane region" description="Helical" evidence="2">
    <location>
        <begin position="190"/>
        <end position="210"/>
    </location>
</feature>
<feature type="transmembrane region" description="Helical" evidence="2">
    <location>
        <begin position="93"/>
        <end position="113"/>
    </location>
</feature>
<proteinExistence type="predicted"/>
<feature type="transmembrane region" description="Helical" evidence="2">
    <location>
        <begin position="134"/>
        <end position="157"/>
    </location>
</feature>
<dbReference type="AlphaFoldDB" id="A0A518BSP3"/>
<feature type="transmembrane region" description="Helical" evidence="2">
    <location>
        <begin position="276"/>
        <end position="293"/>
    </location>
</feature>
<keyword evidence="4" id="KW-1185">Reference proteome</keyword>
<evidence type="ECO:0000313" key="4">
    <source>
        <dbReference type="Proteomes" id="UP000316921"/>
    </source>
</evidence>
<evidence type="ECO:0000256" key="1">
    <source>
        <dbReference type="SAM" id="MobiDB-lite"/>
    </source>
</evidence>
<dbReference type="RefSeq" id="WP_145070411.1">
    <property type="nucleotide sequence ID" value="NZ_CP036287.1"/>
</dbReference>
<keyword evidence="2" id="KW-1133">Transmembrane helix</keyword>
<accession>A0A518BSP3</accession>
<feature type="transmembrane region" description="Helical" evidence="2">
    <location>
        <begin position="245"/>
        <end position="264"/>
    </location>
</feature>
<evidence type="ECO:0000313" key="3">
    <source>
        <dbReference type="EMBL" id="QDU69993.1"/>
    </source>
</evidence>